<dbReference type="SMART" id="SM00387">
    <property type="entry name" value="HATPase_c"/>
    <property type="match status" value="1"/>
</dbReference>
<gene>
    <name evidence="14" type="ORF">OU419_07085</name>
</gene>
<dbReference type="PROSITE" id="PS50109">
    <property type="entry name" value="HIS_KIN"/>
    <property type="match status" value="1"/>
</dbReference>
<dbReference type="PANTHER" id="PTHR45436">
    <property type="entry name" value="SENSOR HISTIDINE KINASE YKOH"/>
    <property type="match status" value="1"/>
</dbReference>
<dbReference type="CDD" id="cd00075">
    <property type="entry name" value="HATPase"/>
    <property type="match status" value="1"/>
</dbReference>
<protein>
    <recommendedName>
        <fullName evidence="3">histidine kinase</fullName>
        <ecNumber evidence="3">2.7.13.3</ecNumber>
    </recommendedName>
</protein>
<feature type="transmembrane region" description="Helical" evidence="11">
    <location>
        <begin position="174"/>
        <end position="197"/>
    </location>
</feature>
<evidence type="ECO:0000256" key="7">
    <source>
        <dbReference type="ARBA" id="ARBA00022777"/>
    </source>
</evidence>
<dbReference type="SMART" id="SM00304">
    <property type="entry name" value="HAMP"/>
    <property type="match status" value="1"/>
</dbReference>
<dbReference type="InterPro" id="IPR050428">
    <property type="entry name" value="TCS_sensor_his_kinase"/>
</dbReference>
<keyword evidence="8 11" id="KW-1133">Transmembrane helix</keyword>
<dbReference type="GO" id="GO:0016301">
    <property type="term" value="F:kinase activity"/>
    <property type="evidence" value="ECO:0007669"/>
    <property type="project" value="UniProtKB-KW"/>
</dbReference>
<evidence type="ECO:0000256" key="2">
    <source>
        <dbReference type="ARBA" id="ARBA00004370"/>
    </source>
</evidence>
<dbReference type="InterPro" id="IPR003594">
    <property type="entry name" value="HATPase_dom"/>
</dbReference>
<evidence type="ECO:0000256" key="8">
    <source>
        <dbReference type="ARBA" id="ARBA00022989"/>
    </source>
</evidence>
<dbReference type="Gene3D" id="3.30.565.10">
    <property type="entry name" value="Histidine kinase-like ATPase, C-terminal domain"/>
    <property type="match status" value="1"/>
</dbReference>
<name>A0ABY7A1U9_9PSED</name>
<dbReference type="CDD" id="cd00082">
    <property type="entry name" value="HisKA"/>
    <property type="match status" value="1"/>
</dbReference>
<dbReference type="Pfam" id="PF00672">
    <property type="entry name" value="HAMP"/>
    <property type="match status" value="1"/>
</dbReference>
<comment type="subcellular location">
    <subcellularLocation>
        <location evidence="2">Membrane</location>
    </subcellularLocation>
</comment>
<proteinExistence type="predicted"/>
<dbReference type="Proteomes" id="UP001163624">
    <property type="component" value="Chromosome"/>
</dbReference>
<keyword evidence="10 11" id="KW-0472">Membrane</keyword>
<comment type="catalytic activity">
    <reaction evidence="1">
        <text>ATP + protein L-histidine = ADP + protein N-phospho-L-histidine.</text>
        <dbReference type="EC" id="2.7.13.3"/>
    </reaction>
</comment>
<feature type="domain" description="Histidine kinase" evidence="12">
    <location>
        <begin position="258"/>
        <end position="467"/>
    </location>
</feature>
<evidence type="ECO:0000256" key="6">
    <source>
        <dbReference type="ARBA" id="ARBA00022692"/>
    </source>
</evidence>
<dbReference type="InterPro" id="IPR036097">
    <property type="entry name" value="HisK_dim/P_sf"/>
</dbReference>
<dbReference type="EMBL" id="CP113432">
    <property type="protein sequence ID" value="WAI51014.1"/>
    <property type="molecule type" value="Genomic_DNA"/>
</dbReference>
<evidence type="ECO:0000256" key="4">
    <source>
        <dbReference type="ARBA" id="ARBA00022553"/>
    </source>
</evidence>
<dbReference type="PROSITE" id="PS50885">
    <property type="entry name" value="HAMP"/>
    <property type="match status" value="1"/>
</dbReference>
<dbReference type="InterPro" id="IPR013727">
    <property type="entry name" value="2CSK_N"/>
</dbReference>
<sequence>MAERRWGFLGVGSLRGRLLWRLGGMLLVLLLIGSAVTYWRARHAADIAYDRTLLASARDIADGLYASDGTLRANVPYVALDSFEYDSAGRIFYQVIDPQGRMISGYESLPAPPRDTPRTDDYPALAKFYDARYQGQGVRVVSLQQPVSQPTVNGMAEIRVAETLGARERLARNLLADTLLNLALSTIAALLMVWYAVSAGLRPLDRLRAAVEERQPDDLRPLPEVRVQRELRPLVAALNHFTLRLRGLFDRQSQFIAEASHELRTPLAALKARLELGLREQDPQQWRATLVEAVQNTDRVTGLANQLLSLARVESGARAIAEGAGECIELGQLARELGLALAPLAYARGVALALEADEPVWVKGDPTLLNELLSNLVDNAIAHAPADGNVIIRVLAPAGLEVEDDGPGIPPEERDKVFRRFYRRRQQGTGLGLAIVGEICSAHRARIELAQGALGGLLVRVSFPADAAAG</sequence>
<feature type="transmembrane region" description="Helical" evidence="11">
    <location>
        <begin position="20"/>
        <end position="41"/>
    </location>
</feature>
<dbReference type="RefSeq" id="WP_254471709.1">
    <property type="nucleotide sequence ID" value="NZ_CP113432.1"/>
</dbReference>
<dbReference type="PANTHER" id="PTHR45436:SF1">
    <property type="entry name" value="SENSOR PROTEIN QSEC"/>
    <property type="match status" value="1"/>
</dbReference>
<dbReference type="InterPro" id="IPR005467">
    <property type="entry name" value="His_kinase_dom"/>
</dbReference>
<evidence type="ECO:0000256" key="5">
    <source>
        <dbReference type="ARBA" id="ARBA00022679"/>
    </source>
</evidence>
<feature type="domain" description="HAMP" evidence="13">
    <location>
        <begin position="198"/>
        <end position="250"/>
    </location>
</feature>
<keyword evidence="5" id="KW-0808">Transferase</keyword>
<organism evidence="14 15">
    <name type="scientific">Pseudomonas triclosanedens</name>
    <dbReference type="NCBI Taxonomy" id="2961893"/>
    <lineage>
        <taxon>Bacteria</taxon>
        <taxon>Pseudomonadati</taxon>
        <taxon>Pseudomonadota</taxon>
        <taxon>Gammaproteobacteria</taxon>
        <taxon>Pseudomonadales</taxon>
        <taxon>Pseudomonadaceae</taxon>
        <taxon>Pseudomonas</taxon>
    </lineage>
</organism>
<dbReference type="InterPro" id="IPR003660">
    <property type="entry name" value="HAMP_dom"/>
</dbReference>
<evidence type="ECO:0000259" key="13">
    <source>
        <dbReference type="PROSITE" id="PS50885"/>
    </source>
</evidence>
<dbReference type="SUPFAM" id="SSF55874">
    <property type="entry name" value="ATPase domain of HSP90 chaperone/DNA topoisomerase II/histidine kinase"/>
    <property type="match status" value="1"/>
</dbReference>
<evidence type="ECO:0000313" key="14">
    <source>
        <dbReference type="EMBL" id="WAI51014.1"/>
    </source>
</evidence>
<dbReference type="Gene3D" id="1.10.287.130">
    <property type="match status" value="1"/>
</dbReference>
<dbReference type="PRINTS" id="PR00344">
    <property type="entry name" value="BCTRLSENSOR"/>
</dbReference>
<dbReference type="Pfam" id="PF02518">
    <property type="entry name" value="HATPase_c"/>
    <property type="match status" value="1"/>
</dbReference>
<dbReference type="InterPro" id="IPR004358">
    <property type="entry name" value="Sig_transdc_His_kin-like_C"/>
</dbReference>
<evidence type="ECO:0000256" key="10">
    <source>
        <dbReference type="ARBA" id="ARBA00023136"/>
    </source>
</evidence>
<dbReference type="Pfam" id="PF00512">
    <property type="entry name" value="HisKA"/>
    <property type="match status" value="1"/>
</dbReference>
<dbReference type="EC" id="2.7.13.3" evidence="3"/>
<keyword evidence="4" id="KW-0597">Phosphoprotein</keyword>
<accession>A0ABY7A1U9</accession>
<keyword evidence="7 14" id="KW-0418">Kinase</keyword>
<dbReference type="InterPro" id="IPR036890">
    <property type="entry name" value="HATPase_C_sf"/>
</dbReference>
<evidence type="ECO:0000256" key="9">
    <source>
        <dbReference type="ARBA" id="ARBA00023012"/>
    </source>
</evidence>
<dbReference type="Pfam" id="PF08521">
    <property type="entry name" value="2CSK_N"/>
    <property type="match status" value="1"/>
</dbReference>
<dbReference type="InterPro" id="IPR003661">
    <property type="entry name" value="HisK_dim/P_dom"/>
</dbReference>
<evidence type="ECO:0000256" key="1">
    <source>
        <dbReference type="ARBA" id="ARBA00000085"/>
    </source>
</evidence>
<evidence type="ECO:0000256" key="11">
    <source>
        <dbReference type="SAM" id="Phobius"/>
    </source>
</evidence>
<evidence type="ECO:0000256" key="3">
    <source>
        <dbReference type="ARBA" id="ARBA00012438"/>
    </source>
</evidence>
<evidence type="ECO:0000313" key="15">
    <source>
        <dbReference type="Proteomes" id="UP001163624"/>
    </source>
</evidence>
<dbReference type="SMART" id="SM00388">
    <property type="entry name" value="HisKA"/>
    <property type="match status" value="1"/>
</dbReference>
<keyword evidence="9" id="KW-0902">Two-component regulatory system</keyword>
<dbReference type="SUPFAM" id="SSF47384">
    <property type="entry name" value="Homodimeric domain of signal transducing histidine kinase"/>
    <property type="match status" value="1"/>
</dbReference>
<evidence type="ECO:0000259" key="12">
    <source>
        <dbReference type="PROSITE" id="PS50109"/>
    </source>
</evidence>
<keyword evidence="6 11" id="KW-0812">Transmembrane</keyword>
<keyword evidence="15" id="KW-1185">Reference proteome</keyword>
<reference evidence="14" key="1">
    <citation type="submission" date="2022-11" db="EMBL/GenBank/DDBJ databases">
        <title>Pseudomonas triclosanedens sp. nov., a triclosan degrader isolated from activated sludge.</title>
        <authorList>
            <person name="Yin Y."/>
            <person name="Lu Z."/>
        </authorList>
    </citation>
    <scope>NUCLEOTIDE SEQUENCE</scope>
    <source>
        <strain evidence="14">ZM23</strain>
    </source>
</reference>